<evidence type="ECO:0000313" key="4">
    <source>
        <dbReference type="EMBL" id="KAK3375820.1"/>
    </source>
</evidence>
<keyword evidence="5" id="KW-1185">Reference proteome</keyword>
<organism evidence="4 5">
    <name type="scientific">Lasiosphaeria ovina</name>
    <dbReference type="NCBI Taxonomy" id="92902"/>
    <lineage>
        <taxon>Eukaryota</taxon>
        <taxon>Fungi</taxon>
        <taxon>Dikarya</taxon>
        <taxon>Ascomycota</taxon>
        <taxon>Pezizomycotina</taxon>
        <taxon>Sordariomycetes</taxon>
        <taxon>Sordariomycetidae</taxon>
        <taxon>Sordariales</taxon>
        <taxon>Lasiosphaeriaceae</taxon>
        <taxon>Lasiosphaeria</taxon>
    </lineage>
</organism>
<evidence type="ECO:0000259" key="3">
    <source>
        <dbReference type="Pfam" id="PF11954"/>
    </source>
</evidence>
<reference evidence="4" key="1">
    <citation type="journal article" date="2023" name="Mol. Phylogenet. Evol.">
        <title>Genome-scale phylogeny and comparative genomics of the fungal order Sordariales.</title>
        <authorList>
            <person name="Hensen N."/>
            <person name="Bonometti L."/>
            <person name="Westerberg I."/>
            <person name="Brannstrom I.O."/>
            <person name="Guillou S."/>
            <person name="Cros-Aarteil S."/>
            <person name="Calhoun S."/>
            <person name="Haridas S."/>
            <person name="Kuo A."/>
            <person name="Mondo S."/>
            <person name="Pangilinan J."/>
            <person name="Riley R."/>
            <person name="LaButti K."/>
            <person name="Andreopoulos B."/>
            <person name="Lipzen A."/>
            <person name="Chen C."/>
            <person name="Yan M."/>
            <person name="Daum C."/>
            <person name="Ng V."/>
            <person name="Clum A."/>
            <person name="Steindorff A."/>
            <person name="Ohm R.A."/>
            <person name="Martin F."/>
            <person name="Silar P."/>
            <person name="Natvig D.O."/>
            <person name="Lalanne C."/>
            <person name="Gautier V."/>
            <person name="Ament-Velasquez S.L."/>
            <person name="Kruys A."/>
            <person name="Hutchinson M.I."/>
            <person name="Powell A.J."/>
            <person name="Barry K."/>
            <person name="Miller A.N."/>
            <person name="Grigoriev I.V."/>
            <person name="Debuchy R."/>
            <person name="Gladieux P."/>
            <person name="Hiltunen Thoren M."/>
            <person name="Johannesson H."/>
        </authorList>
    </citation>
    <scope>NUCLEOTIDE SEQUENCE</scope>
    <source>
        <strain evidence="4">CBS 958.72</strain>
    </source>
</reference>
<comment type="similarity">
    <text evidence="1">Belongs to the peptidase S12 family.</text>
</comment>
<dbReference type="Proteomes" id="UP001287356">
    <property type="component" value="Unassembled WGS sequence"/>
</dbReference>
<name>A0AAE0KGI9_9PEZI</name>
<dbReference type="Pfam" id="PF11954">
    <property type="entry name" value="DUF3471"/>
    <property type="match status" value="1"/>
</dbReference>
<evidence type="ECO:0000313" key="5">
    <source>
        <dbReference type="Proteomes" id="UP001287356"/>
    </source>
</evidence>
<dbReference type="Gene3D" id="3.40.710.10">
    <property type="entry name" value="DD-peptidase/beta-lactamase superfamily"/>
    <property type="match status" value="2"/>
</dbReference>
<dbReference type="PANTHER" id="PTHR46825:SF9">
    <property type="entry name" value="BETA-LACTAMASE-RELATED DOMAIN-CONTAINING PROTEIN"/>
    <property type="match status" value="1"/>
</dbReference>
<accession>A0AAE0KGI9</accession>
<proteinExistence type="inferred from homology"/>
<evidence type="ECO:0000259" key="2">
    <source>
        <dbReference type="Pfam" id="PF00144"/>
    </source>
</evidence>
<dbReference type="AlphaFoldDB" id="A0AAE0KGI9"/>
<reference evidence="4" key="2">
    <citation type="submission" date="2023-06" db="EMBL/GenBank/DDBJ databases">
        <authorList>
            <consortium name="Lawrence Berkeley National Laboratory"/>
            <person name="Haridas S."/>
            <person name="Hensen N."/>
            <person name="Bonometti L."/>
            <person name="Westerberg I."/>
            <person name="Brannstrom I.O."/>
            <person name="Guillou S."/>
            <person name="Cros-Aarteil S."/>
            <person name="Calhoun S."/>
            <person name="Kuo A."/>
            <person name="Mondo S."/>
            <person name="Pangilinan J."/>
            <person name="Riley R."/>
            <person name="Labutti K."/>
            <person name="Andreopoulos B."/>
            <person name="Lipzen A."/>
            <person name="Chen C."/>
            <person name="Yanf M."/>
            <person name="Daum C."/>
            <person name="Ng V."/>
            <person name="Clum A."/>
            <person name="Steindorff A."/>
            <person name="Ohm R."/>
            <person name="Martin F."/>
            <person name="Silar P."/>
            <person name="Natvig D."/>
            <person name="Lalanne C."/>
            <person name="Gautier V."/>
            <person name="Ament-Velasquez S.L."/>
            <person name="Kruys A."/>
            <person name="Hutchinson M.I."/>
            <person name="Powell A.J."/>
            <person name="Barry K."/>
            <person name="Miller A.N."/>
            <person name="Grigoriev I.V."/>
            <person name="Debuchy R."/>
            <person name="Gladieux P."/>
            <person name="Thoren M.H."/>
            <person name="Johannesson H."/>
        </authorList>
    </citation>
    <scope>NUCLEOTIDE SEQUENCE</scope>
    <source>
        <strain evidence="4">CBS 958.72</strain>
    </source>
</reference>
<evidence type="ECO:0000256" key="1">
    <source>
        <dbReference type="ARBA" id="ARBA00038215"/>
    </source>
</evidence>
<comment type="caution">
    <text evidence="4">The sequence shown here is derived from an EMBL/GenBank/DDBJ whole genome shotgun (WGS) entry which is preliminary data.</text>
</comment>
<dbReference type="Gene3D" id="2.40.128.600">
    <property type="match status" value="1"/>
</dbReference>
<dbReference type="PANTHER" id="PTHR46825">
    <property type="entry name" value="D-ALANYL-D-ALANINE-CARBOXYPEPTIDASE/ENDOPEPTIDASE AMPH"/>
    <property type="match status" value="1"/>
</dbReference>
<dbReference type="Pfam" id="PF00144">
    <property type="entry name" value="Beta-lactamase"/>
    <property type="match status" value="1"/>
</dbReference>
<dbReference type="InterPro" id="IPR001466">
    <property type="entry name" value="Beta-lactam-related"/>
</dbReference>
<dbReference type="EMBL" id="JAULSN010000003">
    <property type="protein sequence ID" value="KAK3375820.1"/>
    <property type="molecule type" value="Genomic_DNA"/>
</dbReference>
<feature type="domain" description="Beta-lactamase-related" evidence="2">
    <location>
        <begin position="15"/>
        <end position="350"/>
    </location>
</feature>
<gene>
    <name evidence="4" type="ORF">B0T24DRAFT_676729</name>
</gene>
<dbReference type="InterPro" id="IPR012338">
    <property type="entry name" value="Beta-lactam/transpept-like"/>
</dbReference>
<dbReference type="SUPFAM" id="SSF56601">
    <property type="entry name" value="beta-lactamase/transpeptidase-like"/>
    <property type="match status" value="1"/>
</dbReference>
<dbReference type="InterPro" id="IPR021860">
    <property type="entry name" value="Peptidase_S12_Pab87-rel_C"/>
</dbReference>
<feature type="domain" description="Peptidase S12 Pab87-related C-terminal" evidence="3">
    <location>
        <begin position="403"/>
        <end position="497"/>
    </location>
</feature>
<protein>
    <submittedName>
        <fullName evidence="4">Beta-lactamase/transpeptidase-like protein</fullName>
    </submittedName>
</protein>
<dbReference type="InterPro" id="IPR050491">
    <property type="entry name" value="AmpC-like"/>
</dbReference>
<sequence>MKGLVEGLRATGPAISNILASSGTAGAAVGVLHHGEVVHMAGYGFKDVGHQLPMDQNSIDSLFSLTKFMTAAALGFLLDANGASWDSTLVSLVPSFRHHNATVQQETTLRDLLSHRVGLAQYSALFMQDFGRLYLDKSEILTTASALPLTAGFRENRSPTSLGEYLMKHFFEPLGMTRTSVIRGPGGGDASEGYMALADSTPARTERPFVGDDQIMFGAMGVNSCVKDLLAFYSEALRAGADQLARGATSTEGSPFRHVPTLWSSQVPLPESSLLERSYALGLFRLQLPQPMTSSTMNSGRLPNPPVVARGSPPQLALYHGGNSAASQNWAILLPETQSAIVVLTNTMANCDAANLIGSMLLETLLDSPQKNDYEELSRIASNAGIEQWRTLHASLEKKRIIGTHPKPLASYTGKYWNHVGNFYFEVFLDECGSVAFAFQGDRTTSHSLRHYNNDVFAWTLTQDENVATGRFPYTSEGPWLLKFEAKGETIEGLRWNQNGIRDGEYFHKGEYCNSFSTAN</sequence>